<evidence type="ECO:0000256" key="10">
    <source>
        <dbReference type="ARBA" id="ARBA00023242"/>
    </source>
</evidence>
<dbReference type="EMBL" id="KQ980489">
    <property type="protein sequence ID" value="KYN15854.1"/>
    <property type="molecule type" value="Genomic_DNA"/>
</dbReference>
<organism evidence="14 15">
    <name type="scientific">Trachymyrmex cornetzi</name>
    <dbReference type="NCBI Taxonomy" id="471704"/>
    <lineage>
        <taxon>Eukaryota</taxon>
        <taxon>Metazoa</taxon>
        <taxon>Ecdysozoa</taxon>
        <taxon>Arthropoda</taxon>
        <taxon>Hexapoda</taxon>
        <taxon>Insecta</taxon>
        <taxon>Pterygota</taxon>
        <taxon>Neoptera</taxon>
        <taxon>Endopterygota</taxon>
        <taxon>Hymenoptera</taxon>
        <taxon>Apocrita</taxon>
        <taxon>Aculeata</taxon>
        <taxon>Formicoidea</taxon>
        <taxon>Formicidae</taxon>
        <taxon>Myrmicinae</taxon>
        <taxon>Trachymyrmex</taxon>
    </lineage>
</organism>
<keyword evidence="3" id="KW-0479">Metal-binding</keyword>
<dbReference type="SUPFAM" id="SSF57716">
    <property type="entry name" value="Glucocorticoid receptor-like (DNA-binding domain)"/>
    <property type="match status" value="1"/>
</dbReference>
<dbReference type="PANTHER" id="PTHR46600">
    <property type="entry name" value="THAP DOMAIN-CONTAINING"/>
    <property type="match status" value="1"/>
</dbReference>
<evidence type="ECO:0000256" key="8">
    <source>
        <dbReference type="ARBA" id="ARBA00023125"/>
    </source>
</evidence>
<gene>
    <name evidence="14" type="ORF">ALC57_11935</name>
</gene>
<evidence type="ECO:0000256" key="11">
    <source>
        <dbReference type="ARBA" id="ARBA00023306"/>
    </source>
</evidence>
<keyword evidence="6" id="KW-0805">Transcription regulation</keyword>
<evidence type="ECO:0000256" key="1">
    <source>
        <dbReference type="ARBA" id="ARBA00004642"/>
    </source>
</evidence>
<comment type="subcellular location">
    <subcellularLocation>
        <location evidence="1">Nucleus</location>
        <location evidence="1">Nucleoplasm</location>
    </subcellularLocation>
</comment>
<dbReference type="PROSITE" id="PS50950">
    <property type="entry name" value="ZF_THAP"/>
    <property type="match status" value="1"/>
</dbReference>
<evidence type="ECO:0000256" key="2">
    <source>
        <dbReference type="ARBA" id="ARBA00006177"/>
    </source>
</evidence>
<keyword evidence="9" id="KW-0804">Transcription</keyword>
<keyword evidence="8 12" id="KW-0238">DNA-binding</keyword>
<evidence type="ECO:0000256" key="3">
    <source>
        <dbReference type="ARBA" id="ARBA00022723"/>
    </source>
</evidence>
<dbReference type="AlphaFoldDB" id="A0A195DTI4"/>
<keyword evidence="4 12" id="KW-0863">Zinc-finger</keyword>
<dbReference type="InterPro" id="IPR006612">
    <property type="entry name" value="THAP_Znf"/>
</dbReference>
<feature type="domain" description="THAP-type" evidence="13">
    <location>
        <begin position="20"/>
        <end position="115"/>
    </location>
</feature>
<evidence type="ECO:0000256" key="9">
    <source>
        <dbReference type="ARBA" id="ARBA00023163"/>
    </source>
</evidence>
<proteinExistence type="inferred from homology"/>
<evidence type="ECO:0000256" key="6">
    <source>
        <dbReference type="ARBA" id="ARBA00023015"/>
    </source>
</evidence>
<dbReference type="InterPro" id="IPR026516">
    <property type="entry name" value="THAP1/10"/>
</dbReference>
<evidence type="ECO:0000313" key="14">
    <source>
        <dbReference type="EMBL" id="KYN15854.1"/>
    </source>
</evidence>
<keyword evidence="7" id="KW-0175">Coiled coil</keyword>
<evidence type="ECO:0000256" key="7">
    <source>
        <dbReference type="ARBA" id="ARBA00023054"/>
    </source>
</evidence>
<dbReference type="SMART" id="SM00980">
    <property type="entry name" value="THAP"/>
    <property type="match status" value="1"/>
</dbReference>
<dbReference type="Proteomes" id="UP000078492">
    <property type="component" value="Unassembled WGS sequence"/>
</dbReference>
<dbReference type="Pfam" id="PF05485">
    <property type="entry name" value="THAP"/>
    <property type="match status" value="1"/>
</dbReference>
<keyword evidence="15" id="KW-1185">Reference proteome</keyword>
<name>A0A195DTI4_9HYME</name>
<accession>A0A195DTI4</accession>
<dbReference type="GO" id="GO:0005654">
    <property type="term" value="C:nucleoplasm"/>
    <property type="evidence" value="ECO:0007669"/>
    <property type="project" value="UniProtKB-SubCell"/>
</dbReference>
<evidence type="ECO:0000256" key="5">
    <source>
        <dbReference type="ARBA" id="ARBA00022833"/>
    </source>
</evidence>
<dbReference type="PANTHER" id="PTHR46600:SF1">
    <property type="entry name" value="THAP DOMAIN-CONTAINING PROTEIN 1"/>
    <property type="match status" value="1"/>
</dbReference>
<keyword evidence="5" id="KW-0862">Zinc</keyword>
<comment type="similarity">
    <text evidence="2">Belongs to the THAP1 family.</text>
</comment>
<evidence type="ECO:0000256" key="4">
    <source>
        <dbReference type="ARBA" id="ARBA00022771"/>
    </source>
</evidence>
<evidence type="ECO:0000256" key="12">
    <source>
        <dbReference type="PROSITE-ProRule" id="PRU00309"/>
    </source>
</evidence>
<protein>
    <recommendedName>
        <fullName evidence="13">THAP-type domain-containing protein</fullName>
    </recommendedName>
</protein>
<keyword evidence="10" id="KW-0539">Nucleus</keyword>
<keyword evidence="11" id="KW-0131">Cell cycle</keyword>
<sequence>MAAISHHVNTMKVISSKNKISNHEYCCVYGCKSRASNNREISFHKFPEKGKCTVEVTNKFGTIEKIDKRKAWIMATRTGEAVTSRMRICSLHFSASDYVFSGKMITFCSILFTLFI</sequence>
<dbReference type="GO" id="GO:0008270">
    <property type="term" value="F:zinc ion binding"/>
    <property type="evidence" value="ECO:0007669"/>
    <property type="project" value="UniProtKB-KW"/>
</dbReference>
<evidence type="ECO:0000259" key="13">
    <source>
        <dbReference type="PROSITE" id="PS50950"/>
    </source>
</evidence>
<dbReference type="GO" id="GO:0043565">
    <property type="term" value="F:sequence-specific DNA binding"/>
    <property type="evidence" value="ECO:0007669"/>
    <property type="project" value="InterPro"/>
</dbReference>
<reference evidence="14 15" key="1">
    <citation type="submission" date="2015-09" db="EMBL/GenBank/DDBJ databases">
        <title>Trachymyrmex cornetzi WGS genome.</title>
        <authorList>
            <person name="Nygaard S."/>
            <person name="Hu H."/>
            <person name="Boomsma J."/>
            <person name="Zhang G."/>
        </authorList>
    </citation>
    <scope>NUCLEOTIDE SEQUENCE [LARGE SCALE GENOMIC DNA]</scope>
    <source>
        <strain evidence="14">Tcor2-1</strain>
        <tissue evidence="14">Whole body</tissue>
    </source>
</reference>
<evidence type="ECO:0000313" key="15">
    <source>
        <dbReference type="Proteomes" id="UP000078492"/>
    </source>
</evidence>